<evidence type="ECO:0000313" key="12">
    <source>
        <dbReference type="Proteomes" id="UP001324634"/>
    </source>
</evidence>
<dbReference type="Pfam" id="PF00535">
    <property type="entry name" value="Glycos_transf_2"/>
    <property type="match status" value="1"/>
</dbReference>
<dbReference type="InterPro" id="IPR050256">
    <property type="entry name" value="Glycosyltransferase_2"/>
</dbReference>
<proteinExistence type="inferred from homology"/>
<keyword evidence="7 9" id="KW-0472">Membrane</keyword>
<evidence type="ECO:0000256" key="2">
    <source>
        <dbReference type="ARBA" id="ARBA00022475"/>
    </source>
</evidence>
<protein>
    <submittedName>
        <fullName evidence="11">Glycosyltransferase family 2 protein</fullName>
        <ecNumber evidence="11">2.4.-.-</ecNumber>
    </submittedName>
</protein>
<feature type="transmembrane region" description="Helical" evidence="9">
    <location>
        <begin position="229"/>
        <end position="252"/>
    </location>
</feature>
<evidence type="ECO:0000256" key="5">
    <source>
        <dbReference type="ARBA" id="ARBA00022692"/>
    </source>
</evidence>
<evidence type="ECO:0000256" key="7">
    <source>
        <dbReference type="ARBA" id="ARBA00023136"/>
    </source>
</evidence>
<keyword evidence="2" id="KW-1003">Cell membrane</keyword>
<evidence type="ECO:0000256" key="4">
    <source>
        <dbReference type="ARBA" id="ARBA00022679"/>
    </source>
</evidence>
<keyword evidence="3 11" id="KW-0328">Glycosyltransferase</keyword>
<evidence type="ECO:0000313" key="11">
    <source>
        <dbReference type="EMBL" id="WPU64739.1"/>
    </source>
</evidence>
<dbReference type="PANTHER" id="PTHR48090">
    <property type="entry name" value="UNDECAPRENYL-PHOSPHATE 4-DEOXY-4-FORMAMIDO-L-ARABINOSE TRANSFERASE-RELATED"/>
    <property type="match status" value="1"/>
</dbReference>
<dbReference type="SUPFAM" id="SSF53448">
    <property type="entry name" value="Nucleotide-diphospho-sugar transferases"/>
    <property type="match status" value="1"/>
</dbReference>
<keyword evidence="12" id="KW-1185">Reference proteome</keyword>
<dbReference type="GO" id="GO:0005886">
    <property type="term" value="C:plasma membrane"/>
    <property type="evidence" value="ECO:0007669"/>
    <property type="project" value="UniProtKB-SubCell"/>
</dbReference>
<dbReference type="GO" id="GO:0016757">
    <property type="term" value="F:glycosyltransferase activity"/>
    <property type="evidence" value="ECO:0007669"/>
    <property type="project" value="UniProtKB-KW"/>
</dbReference>
<comment type="similarity">
    <text evidence="8">Belongs to the glycosyltransferase 2 family. GtrB subfamily.</text>
</comment>
<gene>
    <name evidence="11" type="ORF">SOO65_18765</name>
</gene>
<dbReference type="FunFam" id="3.90.550.10:FF:000079">
    <property type="entry name" value="Probable glycosyl transferase"/>
    <property type="match status" value="1"/>
</dbReference>
<evidence type="ECO:0000256" key="9">
    <source>
        <dbReference type="SAM" id="Phobius"/>
    </source>
</evidence>
<dbReference type="EC" id="2.4.-.-" evidence="11"/>
<dbReference type="AlphaFoldDB" id="A0AAX4HN80"/>
<dbReference type="InterPro" id="IPR001173">
    <property type="entry name" value="Glyco_trans_2-like"/>
</dbReference>
<feature type="domain" description="Glycosyltransferase 2-like" evidence="10">
    <location>
        <begin position="4"/>
        <end position="166"/>
    </location>
</feature>
<feature type="transmembrane region" description="Helical" evidence="9">
    <location>
        <begin position="264"/>
        <end position="286"/>
    </location>
</feature>
<sequence length="333" mass="37919">MFLSVVAPCFNEEEGLKEFYHRVVKAVQETRATFYEIILVDDGSKDRTWEVICSLQRLDSNVRGFKLSRNFGHQSALTAGLLSARGDFIFIIDSDLQDPPELLTPMLDKMYDGFDVVYGQRKHRAGETYFKKTSAHLFYRFLSLLADIEIPKDTGDFRLMNRKVLMAYQSLSESHRFTRGLIAWLGFKQTALPYDRHARFAGTTKYPLMKMINFSLDAVTGFSLKPLRLIILVGVLTSFMALLALAYTLYGWVFSKNIPGWTSLMTVILLLSCVQLICVGVVGEYVGRTFTETKRRPLFFIQESKDATVDTQGDKLETLAMATSFPNIQNELQ</sequence>
<dbReference type="Proteomes" id="UP001324634">
    <property type="component" value="Chromosome"/>
</dbReference>
<dbReference type="InterPro" id="IPR029044">
    <property type="entry name" value="Nucleotide-diphossugar_trans"/>
</dbReference>
<comment type="subcellular location">
    <subcellularLocation>
        <location evidence="1">Cell membrane</location>
        <topology evidence="1">Multi-pass membrane protein</topology>
    </subcellularLocation>
</comment>
<evidence type="ECO:0000256" key="1">
    <source>
        <dbReference type="ARBA" id="ARBA00004651"/>
    </source>
</evidence>
<keyword evidence="6 9" id="KW-1133">Transmembrane helix</keyword>
<dbReference type="CDD" id="cd04187">
    <property type="entry name" value="DPM1_like_bac"/>
    <property type="match status" value="1"/>
</dbReference>
<dbReference type="RefSeq" id="WP_321394092.1">
    <property type="nucleotide sequence ID" value="NZ_CP139487.1"/>
</dbReference>
<keyword evidence="5 9" id="KW-0812">Transmembrane</keyword>
<dbReference type="PANTHER" id="PTHR48090:SF1">
    <property type="entry name" value="PROPHAGE BACTOPRENOL GLUCOSYL TRANSFERASE HOMOLOG"/>
    <property type="match status" value="1"/>
</dbReference>
<keyword evidence="4 11" id="KW-0808">Transferase</keyword>
<dbReference type="Gene3D" id="3.90.550.10">
    <property type="entry name" value="Spore Coat Polysaccharide Biosynthesis Protein SpsA, Chain A"/>
    <property type="match status" value="1"/>
</dbReference>
<dbReference type="KEGG" id="psti:SOO65_18765"/>
<dbReference type="EMBL" id="CP139487">
    <property type="protein sequence ID" value="WPU64739.1"/>
    <property type="molecule type" value="Genomic_DNA"/>
</dbReference>
<evidence type="ECO:0000256" key="3">
    <source>
        <dbReference type="ARBA" id="ARBA00022676"/>
    </source>
</evidence>
<accession>A0AAX4HN80</accession>
<evidence type="ECO:0000256" key="8">
    <source>
        <dbReference type="ARBA" id="ARBA00038152"/>
    </source>
</evidence>
<evidence type="ECO:0000256" key="6">
    <source>
        <dbReference type="ARBA" id="ARBA00022989"/>
    </source>
</evidence>
<evidence type="ECO:0000259" key="10">
    <source>
        <dbReference type="Pfam" id="PF00535"/>
    </source>
</evidence>
<name>A0AAX4HN80_9BACT</name>
<reference evidence="11 12" key="1">
    <citation type="submission" date="2023-11" db="EMBL/GenBank/DDBJ databases">
        <title>Peredibacter starrii A3.12.</title>
        <authorList>
            <person name="Mitchell R.J."/>
        </authorList>
    </citation>
    <scope>NUCLEOTIDE SEQUENCE [LARGE SCALE GENOMIC DNA]</scope>
    <source>
        <strain evidence="11 12">A3.12</strain>
    </source>
</reference>
<organism evidence="11 12">
    <name type="scientific">Peredibacter starrii</name>
    <dbReference type="NCBI Taxonomy" id="28202"/>
    <lineage>
        <taxon>Bacteria</taxon>
        <taxon>Pseudomonadati</taxon>
        <taxon>Bdellovibrionota</taxon>
        <taxon>Bacteriovoracia</taxon>
        <taxon>Bacteriovoracales</taxon>
        <taxon>Bacteriovoracaceae</taxon>
        <taxon>Peredibacter</taxon>
    </lineage>
</organism>